<dbReference type="Gene3D" id="3.10.20.860">
    <property type="match status" value="1"/>
</dbReference>
<sequence>MQKCEICGGREFRQEEVDDVFRVGSRYVLVEHIPATVCVQCGERSFDAATAESLRKRLNEGEQRSARKVELEVFAY</sequence>
<keyword evidence="2" id="KW-1185">Reference proteome</keyword>
<protein>
    <submittedName>
        <fullName evidence="1">YgiT-type zinc finger domain protein</fullName>
    </submittedName>
</protein>
<comment type="caution">
    <text evidence="1">The sequence shown here is derived from an EMBL/GenBank/DDBJ whole genome shotgun (WGS) entry which is preliminary data.</text>
</comment>
<dbReference type="AlphaFoldDB" id="A0A011NIH8"/>
<dbReference type="PATRIC" id="fig|1454001.3.peg.3807"/>
<evidence type="ECO:0000313" key="1">
    <source>
        <dbReference type="EMBL" id="EXI64180.1"/>
    </source>
</evidence>
<name>A0A011NIH8_9PROT</name>
<evidence type="ECO:0000313" key="2">
    <source>
        <dbReference type="Proteomes" id="UP000020218"/>
    </source>
</evidence>
<dbReference type="InterPro" id="IPR022453">
    <property type="entry name" value="Znf_MqsA-type"/>
</dbReference>
<dbReference type="NCBIfam" id="TIGR03831">
    <property type="entry name" value="YgiT_finger"/>
    <property type="match status" value="1"/>
</dbReference>
<proteinExistence type="predicted"/>
<gene>
    <name evidence="1" type="ORF">AW08_03780</name>
</gene>
<dbReference type="EMBL" id="JFAX01000040">
    <property type="protein sequence ID" value="EXI64180.1"/>
    <property type="molecule type" value="Genomic_DNA"/>
</dbReference>
<organism evidence="1 2">
    <name type="scientific">Candidatus Accumulibacter adjunctus</name>
    <dbReference type="NCBI Taxonomy" id="1454001"/>
    <lineage>
        <taxon>Bacteria</taxon>
        <taxon>Pseudomonadati</taxon>
        <taxon>Pseudomonadota</taxon>
        <taxon>Betaproteobacteria</taxon>
        <taxon>Candidatus Accumulibacter</taxon>
    </lineage>
</organism>
<dbReference type="STRING" id="1454001.AW08_03780"/>
<dbReference type="CDD" id="cd12870">
    <property type="entry name" value="MqsA"/>
    <property type="match status" value="1"/>
</dbReference>
<accession>A0A011NIH8</accession>
<reference evidence="1" key="1">
    <citation type="submission" date="2014-02" db="EMBL/GenBank/DDBJ databases">
        <title>Expanding our view of genomic diversity in Candidatus Accumulibacter clades.</title>
        <authorList>
            <person name="Skennerton C.T."/>
            <person name="Barr J.J."/>
            <person name="Slater F.R."/>
            <person name="Bond P.L."/>
            <person name="Tyson G.W."/>
        </authorList>
    </citation>
    <scope>NUCLEOTIDE SEQUENCE [LARGE SCALE GENOMIC DNA]</scope>
</reference>
<dbReference type="Proteomes" id="UP000020218">
    <property type="component" value="Unassembled WGS sequence"/>
</dbReference>